<feature type="domain" description="Xylanolytic transcriptional activator regulatory" evidence="2">
    <location>
        <begin position="320"/>
        <end position="393"/>
    </location>
</feature>
<dbReference type="PANTHER" id="PTHR31668:SF4">
    <property type="entry name" value="TRANSCRIPTIONAL ACTIVATOR PROTEIN DAL81"/>
    <property type="match status" value="1"/>
</dbReference>
<sequence>MPYQGEAWEHKSQSETADEINAEASFANAGRAHSDTYDVPSSGHAVASFDEISRPEESDQTRLWTFPPENRVNLALSQPYHNFSPRDDVATQTERPLQSMPVYSPGIQQVRSIETLDRSNVQLCGTSAELDPWLLRHCKFDELGIASHGKIKLRNVGGVPINNIVPVHFTVVEDGVYEPIDPGTKPPISPDMRRQELNALVPPEQGLRLLSLFFKFIFPEFPVVSRTRSVLLAEDGLSGFPVILLAAIYASAFPFSVHEPSLYLTIVYDQAPIDVLWSFVYKLILENFHRPKLAVVQAALLFMQQTSKASTQAFHDSPVIWSFWASILGLSNSLGLHLECRLWGIPAWEKRLRRRLWWAIYVEDTWRSFLSGRPPFIHPDEWDVNMLDDSDFLHNISPTRRFRSLVLGESPGRNTIFPHITRLTLLVNEIHQTFYTLKASQNLACDFLASTYAAKPLRVKLQSWYSNLPDDFRLKSNSQTNNASWKPRSRDGVAILQFCYLMAEVFLYRAILRTTTPSPPPALITGGEDEDEAQTQEDEDINMDFSLMEQMNWEELFPRGYSLDPLPSNNSTESEAASEAMLNACEKCGGFVTQFVMGLAHRDFDALWYGWSRLCFAAMSNFITLLLVQAPNKSRAAKAKSLRQLWLGSLQRQYKQNCSLFTLGLVRLGTWPLQELGQYFNLPLHVSNATMGETASNLSRQDYSR</sequence>
<evidence type="ECO:0000259" key="2">
    <source>
        <dbReference type="SMART" id="SM00906"/>
    </source>
</evidence>
<dbReference type="GO" id="GO:0006351">
    <property type="term" value="P:DNA-templated transcription"/>
    <property type="evidence" value="ECO:0007669"/>
    <property type="project" value="InterPro"/>
</dbReference>
<dbReference type="GO" id="GO:0001080">
    <property type="term" value="P:nitrogen catabolite activation of transcription from RNA polymerase II promoter"/>
    <property type="evidence" value="ECO:0007669"/>
    <property type="project" value="TreeGrafter"/>
</dbReference>
<dbReference type="EMBL" id="JAPDRK010000007">
    <property type="protein sequence ID" value="KAJ9610657.1"/>
    <property type="molecule type" value="Genomic_DNA"/>
</dbReference>
<keyword evidence="1" id="KW-0539">Nucleus</keyword>
<dbReference type="GO" id="GO:0008270">
    <property type="term" value="F:zinc ion binding"/>
    <property type="evidence" value="ECO:0007669"/>
    <property type="project" value="InterPro"/>
</dbReference>
<dbReference type="CDD" id="cd12148">
    <property type="entry name" value="fungal_TF_MHR"/>
    <property type="match status" value="1"/>
</dbReference>
<dbReference type="PANTHER" id="PTHR31668">
    <property type="entry name" value="GLUCOSE TRANSPORT TRANSCRIPTION REGULATOR RGT1-RELATED-RELATED"/>
    <property type="match status" value="1"/>
</dbReference>
<dbReference type="GO" id="GO:0003677">
    <property type="term" value="F:DNA binding"/>
    <property type="evidence" value="ECO:0007669"/>
    <property type="project" value="InterPro"/>
</dbReference>
<comment type="caution">
    <text evidence="3">The sequence shown here is derived from an EMBL/GenBank/DDBJ whole genome shotgun (WGS) entry which is preliminary data.</text>
</comment>
<reference evidence="3" key="1">
    <citation type="submission" date="2022-10" db="EMBL/GenBank/DDBJ databases">
        <title>Culturing micro-colonial fungi from biological soil crusts in the Mojave desert and describing Neophaeococcomyces mojavensis, and introducing the new genera and species Taxawa tesnikishii.</title>
        <authorList>
            <person name="Kurbessoian T."/>
            <person name="Stajich J.E."/>
        </authorList>
    </citation>
    <scope>NUCLEOTIDE SEQUENCE</scope>
    <source>
        <strain evidence="3">TK_41</strain>
    </source>
</reference>
<protein>
    <recommendedName>
        <fullName evidence="2">Xylanolytic transcriptional activator regulatory domain-containing protein</fullName>
    </recommendedName>
</protein>
<dbReference type="InterPro" id="IPR007219">
    <property type="entry name" value="XnlR_reg_dom"/>
</dbReference>
<keyword evidence="4" id="KW-1185">Reference proteome</keyword>
<accession>A0AA38XC71</accession>
<organism evidence="3 4">
    <name type="scientific">Cladophialophora chaetospira</name>
    <dbReference type="NCBI Taxonomy" id="386627"/>
    <lineage>
        <taxon>Eukaryota</taxon>
        <taxon>Fungi</taxon>
        <taxon>Dikarya</taxon>
        <taxon>Ascomycota</taxon>
        <taxon>Pezizomycotina</taxon>
        <taxon>Eurotiomycetes</taxon>
        <taxon>Chaetothyriomycetidae</taxon>
        <taxon>Chaetothyriales</taxon>
        <taxon>Herpotrichiellaceae</taxon>
        <taxon>Cladophialophora</taxon>
    </lineage>
</organism>
<dbReference type="InterPro" id="IPR050797">
    <property type="entry name" value="Carb_Metab_Trans_Reg"/>
</dbReference>
<dbReference type="GO" id="GO:0005634">
    <property type="term" value="C:nucleus"/>
    <property type="evidence" value="ECO:0007669"/>
    <property type="project" value="TreeGrafter"/>
</dbReference>
<name>A0AA38XC71_9EURO</name>
<dbReference type="Proteomes" id="UP001172673">
    <property type="component" value="Unassembled WGS sequence"/>
</dbReference>
<dbReference type="AlphaFoldDB" id="A0AA38XC71"/>
<dbReference type="SMART" id="SM00906">
    <property type="entry name" value="Fungal_trans"/>
    <property type="match status" value="1"/>
</dbReference>
<dbReference type="Pfam" id="PF04082">
    <property type="entry name" value="Fungal_trans"/>
    <property type="match status" value="1"/>
</dbReference>
<evidence type="ECO:0000313" key="4">
    <source>
        <dbReference type="Proteomes" id="UP001172673"/>
    </source>
</evidence>
<gene>
    <name evidence="3" type="ORF">H2200_005434</name>
</gene>
<proteinExistence type="predicted"/>
<evidence type="ECO:0000256" key="1">
    <source>
        <dbReference type="ARBA" id="ARBA00023242"/>
    </source>
</evidence>
<evidence type="ECO:0000313" key="3">
    <source>
        <dbReference type="EMBL" id="KAJ9610657.1"/>
    </source>
</evidence>